<dbReference type="RefSeq" id="WP_259427743.1">
    <property type="nucleotide sequence ID" value="NZ_JANWTC010000005.1"/>
</dbReference>
<dbReference type="NCBIfam" id="NF033938">
    <property type="entry name" value="porH_2"/>
    <property type="match status" value="1"/>
</dbReference>
<evidence type="ECO:0000313" key="2">
    <source>
        <dbReference type="Proteomes" id="UP001205965"/>
    </source>
</evidence>
<evidence type="ECO:0000313" key="1">
    <source>
        <dbReference type="EMBL" id="MCS5479675.1"/>
    </source>
</evidence>
<accession>A0ABT2FY17</accession>
<comment type="caution">
    <text evidence="1">The sequence shown here is derived from an EMBL/GenBank/DDBJ whole genome shotgun (WGS) entry which is preliminary data.</text>
</comment>
<dbReference type="Proteomes" id="UP001205965">
    <property type="component" value="Unassembled WGS sequence"/>
</dbReference>
<name>A0ABT2FY17_9CORY</name>
<proteinExistence type="predicted"/>
<organism evidence="1 2">
    <name type="scientific">Corynebacterium lemuris</name>
    <dbReference type="NCBI Taxonomy" id="1859292"/>
    <lineage>
        <taxon>Bacteria</taxon>
        <taxon>Bacillati</taxon>
        <taxon>Actinomycetota</taxon>
        <taxon>Actinomycetes</taxon>
        <taxon>Mycobacteriales</taxon>
        <taxon>Corynebacteriaceae</taxon>
        <taxon>Corynebacterium</taxon>
    </lineage>
</organism>
<dbReference type="EMBL" id="JANWTC010000005">
    <property type="protein sequence ID" value="MCS5479675.1"/>
    <property type="molecule type" value="Genomic_DNA"/>
</dbReference>
<reference evidence="1 2" key="1">
    <citation type="submission" date="2022-08" db="EMBL/GenBank/DDBJ databases">
        <title>YIM 101645 draft genome.</title>
        <authorList>
            <person name="Chen X."/>
        </authorList>
    </citation>
    <scope>NUCLEOTIDE SEQUENCE [LARGE SCALE GENOMIC DNA]</scope>
    <source>
        <strain evidence="1 2">YIM 101645</strain>
    </source>
</reference>
<gene>
    <name evidence="1" type="ORF">NYP18_08390</name>
</gene>
<keyword evidence="2" id="KW-1185">Reference proteome</keyword>
<sequence length="60" mass="6850">MDLDFLQGQFADFGTFGKNIGTAFQYFPELLLDIVEFFDTSDKLSSNTEDALDEPKRGRH</sequence>
<protein>
    <submittedName>
        <fullName evidence="1">PorH family porin</fullName>
    </submittedName>
</protein>